<dbReference type="AlphaFoldDB" id="A0A096BXT4"/>
<dbReference type="PANTHER" id="PTHR11241:SF0">
    <property type="entry name" value="DEOXYURIDINE 5'-TRIPHOSPHATE NUCLEOTIDOHYDROLASE"/>
    <property type="match status" value="1"/>
</dbReference>
<keyword evidence="3" id="KW-0378">Hydrolase</keyword>
<keyword evidence="8" id="KW-1185">Reference proteome</keyword>
<evidence type="ECO:0000256" key="4">
    <source>
        <dbReference type="ARBA" id="ARBA00023080"/>
    </source>
</evidence>
<dbReference type="EC" id="3.6.1.23" evidence="2"/>
<dbReference type="GO" id="GO:0004170">
    <property type="term" value="F:dUTP diphosphatase activity"/>
    <property type="evidence" value="ECO:0007669"/>
    <property type="project" value="UniProtKB-EC"/>
</dbReference>
<dbReference type="GO" id="GO:0006226">
    <property type="term" value="P:dUMP biosynthetic process"/>
    <property type="evidence" value="ECO:0007669"/>
    <property type="project" value="InterPro"/>
</dbReference>
<dbReference type="EMBL" id="JRNT01000008">
    <property type="protein sequence ID" value="KGF47552.1"/>
    <property type="molecule type" value="Genomic_DNA"/>
</dbReference>
<evidence type="ECO:0000259" key="6">
    <source>
        <dbReference type="Pfam" id="PF00692"/>
    </source>
</evidence>
<dbReference type="SUPFAM" id="SSF51283">
    <property type="entry name" value="dUTPase-like"/>
    <property type="match status" value="1"/>
</dbReference>
<dbReference type="GO" id="GO:0000287">
    <property type="term" value="F:magnesium ion binding"/>
    <property type="evidence" value="ECO:0007669"/>
    <property type="project" value="InterPro"/>
</dbReference>
<dbReference type="GO" id="GO:0046081">
    <property type="term" value="P:dUTP catabolic process"/>
    <property type="evidence" value="ECO:0007669"/>
    <property type="project" value="InterPro"/>
</dbReference>
<comment type="similarity">
    <text evidence="1">Belongs to the dUTPase family.</text>
</comment>
<evidence type="ECO:0000313" key="8">
    <source>
        <dbReference type="Proteomes" id="UP000029628"/>
    </source>
</evidence>
<evidence type="ECO:0000256" key="1">
    <source>
        <dbReference type="ARBA" id="ARBA00006581"/>
    </source>
</evidence>
<reference evidence="7 8" key="1">
    <citation type="submission" date="2014-07" db="EMBL/GenBank/DDBJ databases">
        <authorList>
            <person name="McCorrison J."/>
            <person name="Sanka R."/>
            <person name="Torralba M."/>
            <person name="Gillis M."/>
            <person name="Haft D.H."/>
            <person name="Methe B."/>
            <person name="Sutton G."/>
            <person name="Nelson K.E."/>
        </authorList>
    </citation>
    <scope>NUCLEOTIDE SEQUENCE [LARGE SCALE GENOMIC DNA]</scope>
    <source>
        <strain evidence="7 8">DNF00314</strain>
    </source>
</reference>
<name>A0A096BXT4_9FIRM</name>
<dbReference type="eggNOG" id="COG0756">
    <property type="taxonomic scope" value="Bacteria"/>
</dbReference>
<dbReference type="InterPro" id="IPR008181">
    <property type="entry name" value="dUTPase"/>
</dbReference>
<dbReference type="InterPro" id="IPR029054">
    <property type="entry name" value="dUTPase-like"/>
</dbReference>
<sequence>MRNRGFEPVITVKEDDVKLPTRSTKGSAGYDFYAAEDVIIPSVWSNLGKPKTIFTNVKAYMKDDEVLLLYNRSSNPIKRGLVVANSVGVIDSDYYSNEDNDGNIGITFYNFYPLTVKIKKGEKIFQGVFQKFLKADNDSANGHRIGGYGSTGVTDIIQ</sequence>
<protein>
    <recommendedName>
        <fullName evidence="2">dUTP diphosphatase</fullName>
        <ecNumber evidence="2">3.6.1.23</ecNumber>
    </recommendedName>
</protein>
<evidence type="ECO:0000256" key="5">
    <source>
        <dbReference type="ARBA" id="ARBA00047686"/>
    </source>
</evidence>
<dbReference type="CDD" id="cd07557">
    <property type="entry name" value="trimeric_dUTPase"/>
    <property type="match status" value="1"/>
</dbReference>
<dbReference type="InterPro" id="IPR036157">
    <property type="entry name" value="dUTPase-like_sf"/>
</dbReference>
<accession>A0A096BXT4</accession>
<dbReference type="Gene3D" id="2.70.40.10">
    <property type="match status" value="1"/>
</dbReference>
<evidence type="ECO:0000313" key="7">
    <source>
        <dbReference type="EMBL" id="KGF47552.1"/>
    </source>
</evidence>
<comment type="caution">
    <text evidence="7">The sequence shown here is derived from an EMBL/GenBank/DDBJ whole genome shotgun (WGS) entry which is preliminary data.</text>
</comment>
<proteinExistence type="inferred from homology"/>
<gene>
    <name evidence="7" type="ORF">HMPREF0872_03915</name>
</gene>
<evidence type="ECO:0000256" key="3">
    <source>
        <dbReference type="ARBA" id="ARBA00022801"/>
    </source>
</evidence>
<feature type="domain" description="dUTPase-like" evidence="6">
    <location>
        <begin position="16"/>
        <end position="134"/>
    </location>
</feature>
<dbReference type="Pfam" id="PF00692">
    <property type="entry name" value="dUTPase"/>
    <property type="match status" value="1"/>
</dbReference>
<dbReference type="RefSeq" id="WP_038152056.1">
    <property type="nucleotide sequence ID" value="NZ_JRNT01000008.1"/>
</dbReference>
<dbReference type="Proteomes" id="UP000029628">
    <property type="component" value="Unassembled WGS sequence"/>
</dbReference>
<dbReference type="PANTHER" id="PTHR11241">
    <property type="entry name" value="DEOXYURIDINE 5'-TRIPHOSPHATE NUCLEOTIDOHYDROLASE"/>
    <property type="match status" value="1"/>
</dbReference>
<comment type="catalytic activity">
    <reaction evidence="5">
        <text>dUTP + H2O = dUMP + diphosphate + H(+)</text>
        <dbReference type="Rhea" id="RHEA:10248"/>
        <dbReference type="ChEBI" id="CHEBI:15377"/>
        <dbReference type="ChEBI" id="CHEBI:15378"/>
        <dbReference type="ChEBI" id="CHEBI:33019"/>
        <dbReference type="ChEBI" id="CHEBI:61555"/>
        <dbReference type="ChEBI" id="CHEBI:246422"/>
        <dbReference type="EC" id="3.6.1.23"/>
    </reaction>
</comment>
<dbReference type="InterPro" id="IPR033704">
    <property type="entry name" value="dUTPase_trimeric"/>
</dbReference>
<organism evidence="7 8">
    <name type="scientific">Veillonella montpellierensis DNF00314</name>
    <dbReference type="NCBI Taxonomy" id="1401067"/>
    <lineage>
        <taxon>Bacteria</taxon>
        <taxon>Bacillati</taxon>
        <taxon>Bacillota</taxon>
        <taxon>Negativicutes</taxon>
        <taxon>Veillonellales</taxon>
        <taxon>Veillonellaceae</taxon>
        <taxon>Veillonella</taxon>
    </lineage>
</organism>
<evidence type="ECO:0000256" key="2">
    <source>
        <dbReference type="ARBA" id="ARBA00012379"/>
    </source>
</evidence>
<keyword evidence="4" id="KW-0546">Nucleotide metabolism</keyword>